<dbReference type="PROSITE" id="PS51257">
    <property type="entry name" value="PROKAR_LIPOPROTEIN"/>
    <property type="match status" value="1"/>
</dbReference>
<dbReference type="RefSeq" id="WP_344925646.1">
    <property type="nucleotide sequence ID" value="NZ_BAABCW010000003.1"/>
</dbReference>
<sequence length="169" mass="19887">MKFKFLLLIVTLSLISCNSQDGYADLDVLYADFVVSLKDANTENLKSYCYSITPDQKTVDYMKKNNFSYRGIPEELEKRNIKPSYIGDKYYESVLAFKEKLIRKKQLNDLKYIGREREGEELYDERLKIYVTETFILMESGGDTIRCKLGEMFKINEQWKSFTSPKLGW</sequence>
<comment type="caution">
    <text evidence="2">The sequence shown here is derived from an EMBL/GenBank/DDBJ whole genome shotgun (WGS) entry which is preliminary data.</text>
</comment>
<dbReference type="Proteomes" id="UP001500459">
    <property type="component" value="Unassembled WGS sequence"/>
</dbReference>
<gene>
    <name evidence="2" type="ORF">GCM10022393_12300</name>
</gene>
<dbReference type="EMBL" id="BAABCW010000003">
    <property type="protein sequence ID" value="GAA4113363.1"/>
    <property type="molecule type" value="Genomic_DNA"/>
</dbReference>
<feature type="chain" id="PRO_5045198525" evidence="1">
    <location>
        <begin position="22"/>
        <end position="169"/>
    </location>
</feature>
<organism evidence="2 3">
    <name type="scientific">Aquimarina addita</name>
    <dbReference type="NCBI Taxonomy" id="870485"/>
    <lineage>
        <taxon>Bacteria</taxon>
        <taxon>Pseudomonadati</taxon>
        <taxon>Bacteroidota</taxon>
        <taxon>Flavobacteriia</taxon>
        <taxon>Flavobacteriales</taxon>
        <taxon>Flavobacteriaceae</taxon>
        <taxon>Aquimarina</taxon>
    </lineage>
</organism>
<proteinExistence type="predicted"/>
<protein>
    <submittedName>
        <fullName evidence="2">Uncharacterized protein</fullName>
    </submittedName>
</protein>
<keyword evidence="3" id="KW-1185">Reference proteome</keyword>
<reference evidence="3" key="1">
    <citation type="journal article" date="2019" name="Int. J. Syst. Evol. Microbiol.">
        <title>The Global Catalogue of Microorganisms (GCM) 10K type strain sequencing project: providing services to taxonomists for standard genome sequencing and annotation.</title>
        <authorList>
            <consortium name="The Broad Institute Genomics Platform"/>
            <consortium name="The Broad Institute Genome Sequencing Center for Infectious Disease"/>
            <person name="Wu L."/>
            <person name="Ma J."/>
        </authorList>
    </citation>
    <scope>NUCLEOTIDE SEQUENCE [LARGE SCALE GENOMIC DNA]</scope>
    <source>
        <strain evidence="3">JCM 17106</strain>
    </source>
</reference>
<name>A0ABP7XE90_9FLAO</name>
<evidence type="ECO:0000256" key="1">
    <source>
        <dbReference type="SAM" id="SignalP"/>
    </source>
</evidence>
<accession>A0ABP7XE90</accession>
<evidence type="ECO:0000313" key="3">
    <source>
        <dbReference type="Proteomes" id="UP001500459"/>
    </source>
</evidence>
<keyword evidence="1" id="KW-0732">Signal</keyword>
<evidence type="ECO:0000313" key="2">
    <source>
        <dbReference type="EMBL" id="GAA4113363.1"/>
    </source>
</evidence>
<feature type="signal peptide" evidence="1">
    <location>
        <begin position="1"/>
        <end position="21"/>
    </location>
</feature>